<sequence>MSKTGRSRLLAAVLTAAASALLTGCSGDSAPTATGGEGNSAFAAYQNCLRDNGVTLPSAGPDRSPGVRPSGFPTDLPSGFPSDRLSGFPTDLPSGFRTDLPSDGEGRRFPGMGRPADVDEATWQKAQEACSSLMPAGRPGGRGGPGGSNAPDAPDAGQGDGRDSAYRTCLNGRGVSPDSLDPSDAKAKEALAACAPVSPPAPN</sequence>
<comment type="caution">
    <text evidence="3">The sequence shown here is derived from an EMBL/GenBank/DDBJ whole genome shotgun (WGS) entry which is preliminary data.</text>
</comment>
<evidence type="ECO:0000313" key="4">
    <source>
        <dbReference type="Proteomes" id="UP000661193"/>
    </source>
</evidence>
<feature type="chain" id="PRO_5046070497" description="PT repeat-containing protein" evidence="2">
    <location>
        <begin position="23"/>
        <end position="203"/>
    </location>
</feature>
<gene>
    <name evidence="3" type="ORF">JMF97_23270</name>
</gene>
<evidence type="ECO:0008006" key="5">
    <source>
        <dbReference type="Google" id="ProtNLM"/>
    </source>
</evidence>
<keyword evidence="2" id="KW-0732">Signal</keyword>
<protein>
    <recommendedName>
        <fullName evidence="5">PT repeat-containing protein</fullName>
    </recommendedName>
</protein>
<name>A0ABS1URV6_9ACTN</name>
<organism evidence="3 4">
    <name type="scientific">Micromonospora fiedleri</name>
    <dbReference type="NCBI Taxonomy" id="1157498"/>
    <lineage>
        <taxon>Bacteria</taxon>
        <taxon>Bacillati</taxon>
        <taxon>Actinomycetota</taxon>
        <taxon>Actinomycetes</taxon>
        <taxon>Micromonosporales</taxon>
        <taxon>Micromonosporaceae</taxon>
        <taxon>Micromonospora</taxon>
    </lineage>
</organism>
<keyword evidence="4" id="KW-1185">Reference proteome</keyword>
<evidence type="ECO:0000256" key="1">
    <source>
        <dbReference type="SAM" id="MobiDB-lite"/>
    </source>
</evidence>
<feature type="region of interest" description="Disordered" evidence="1">
    <location>
        <begin position="52"/>
        <end position="116"/>
    </location>
</feature>
<evidence type="ECO:0000313" key="3">
    <source>
        <dbReference type="EMBL" id="MBL6279086.1"/>
    </source>
</evidence>
<accession>A0ABS1URV6</accession>
<dbReference type="EMBL" id="JAETXL010000008">
    <property type="protein sequence ID" value="MBL6279086.1"/>
    <property type="molecule type" value="Genomic_DNA"/>
</dbReference>
<dbReference type="RefSeq" id="WP_203223439.1">
    <property type="nucleotide sequence ID" value="NZ_JAETXL010000008.1"/>
</dbReference>
<reference evidence="3 4" key="1">
    <citation type="submission" date="2021-01" db="EMBL/GenBank/DDBJ databases">
        <title>Genome sequencing of Micromonospora fiedleri MG-37.</title>
        <authorList>
            <person name="Moreland P.E.J."/>
            <person name="Stach J.E.M."/>
        </authorList>
    </citation>
    <scope>NUCLEOTIDE SEQUENCE [LARGE SCALE GENOMIC DNA]</scope>
    <source>
        <strain evidence="3 4">MG-37</strain>
    </source>
</reference>
<feature type="compositionally biased region" description="Gly residues" evidence="1">
    <location>
        <begin position="138"/>
        <end position="147"/>
    </location>
</feature>
<feature type="signal peptide" evidence="2">
    <location>
        <begin position="1"/>
        <end position="22"/>
    </location>
</feature>
<dbReference type="Proteomes" id="UP000661193">
    <property type="component" value="Unassembled WGS sequence"/>
</dbReference>
<feature type="region of interest" description="Disordered" evidence="1">
    <location>
        <begin position="128"/>
        <end position="203"/>
    </location>
</feature>
<proteinExistence type="predicted"/>
<dbReference type="PROSITE" id="PS51257">
    <property type="entry name" value="PROKAR_LIPOPROTEIN"/>
    <property type="match status" value="1"/>
</dbReference>
<evidence type="ECO:0000256" key="2">
    <source>
        <dbReference type="SAM" id="SignalP"/>
    </source>
</evidence>